<feature type="domain" description="Helicase MOV-10-like beta-barrel" evidence="14">
    <location>
        <begin position="256"/>
        <end position="335"/>
    </location>
</feature>
<proteinExistence type="inferred from homology"/>
<name>A0A0C3BZZ8_HEBCY</name>
<dbReference type="InterPro" id="IPR047187">
    <property type="entry name" value="SF1_C_Upf1"/>
</dbReference>
<feature type="region of interest" description="Disordered" evidence="11">
    <location>
        <begin position="873"/>
        <end position="893"/>
    </location>
</feature>
<comment type="subcellular location">
    <subcellularLocation>
        <location evidence="1">Cytoplasm</location>
    </subcellularLocation>
</comment>
<keyword evidence="16" id="KW-1185">Reference proteome</keyword>
<dbReference type="GO" id="GO:0003723">
    <property type="term" value="F:RNA binding"/>
    <property type="evidence" value="ECO:0007669"/>
    <property type="project" value="InterPro"/>
</dbReference>
<keyword evidence="4" id="KW-0963">Cytoplasm</keyword>
<dbReference type="GO" id="GO:0005524">
    <property type="term" value="F:ATP binding"/>
    <property type="evidence" value="ECO:0007669"/>
    <property type="project" value="UniProtKB-KW"/>
</dbReference>
<dbReference type="PANTHER" id="PTHR45418:SF1">
    <property type="entry name" value="CANCER_TESTIS ANTIGEN 55"/>
    <property type="match status" value="1"/>
</dbReference>
<dbReference type="HOGENOM" id="CLU_001666_6_3_1"/>
<dbReference type="EMBL" id="KN831778">
    <property type="protein sequence ID" value="KIM42180.1"/>
    <property type="molecule type" value="Genomic_DNA"/>
</dbReference>
<sequence length="893" mass="100740">MVCEHCRKIIENSAYDAHVEDHMRQQRIDDIRAELDETANDKEGVTVSGRTGIDFGILDVETPVEVSISVTSTTAAVSLRSSRMRSSGRGDEHGHKFSARLRGKSKMIQKGTTRQVSVVLHPSDQGRYEDMLELVFWHSEKRTTFVITRTVEATIGSREDHELLKPKAPYQRRKFVKFRPVGEIVPSLRPPAWTRATWVDKLPSFNPPGKLIDAAYGPRSLQTKQALANVKKFMPDVFNEKSYGAWVDLDAYSLTDAELKADHPRYKLLVKGLAENRPSVLVGDFILVSRSESADTLNTRKWYEGRVHQVYENYVSLRFGNDFSTYRGTKFDVRFVLNRLPFRRMHQALVNKFKPARFLFPSPAHIAGVHRVSQSMIDDISPFDRPIGEDEEQMETVAAIVNQKPGSVPFVVFGPPGTGKTVTIVEAMQQLLDRDPNVCILACAPNNSAADTITMKLSSRGRSEVFRLNALSRRIEEVPKPLRAFSMMNDNEVFAMPTAELLAKYRVVVSTCLSAGVPAGLGLKRGHFTHIFIDEAGQGKEPEVMVPILSIADSKTNVVLAGDNQQLGPICHSNLASSLGLKTSYLSRIMEREIYNLETGRGITIVKLVKNFRSHPDILQFSNEEFYKSELKACGDRALIHSLDGYDELPKRNFPIIFHGIAGKDEREASSPSFFNIVEATQVKKYVASLIENRKNGIRGEHIGVITPYHAQRCKILDLLYKEPKFREIKVGSVEEFQGQERRVIIISTVRSNKDFITSDIRRSLGFVANKNRMNGNPSPVALTRAQALLIVIGDPVVLSLDPLWRAFLNFVYIRGGWRGKNIDWNPQEPILPTGEYEYGLQRKSKEEGDMEETLARLRAFIIQKHAEDELDIDLEEDEDASAFERPILREAE</sequence>
<comment type="similarity">
    <text evidence="2">Belongs to the DNA2/NAM7 helicase family. SDE3 subfamily.</text>
</comment>
<dbReference type="InterPro" id="IPR026122">
    <property type="entry name" value="MOV-10/SDE3_DEXXQ/H-box"/>
</dbReference>
<dbReference type="Pfam" id="PF13086">
    <property type="entry name" value="AAA_11"/>
    <property type="match status" value="2"/>
</dbReference>
<feature type="compositionally biased region" description="Acidic residues" evidence="11">
    <location>
        <begin position="873"/>
        <end position="882"/>
    </location>
</feature>
<accession>A0A0C3BZZ8</accession>
<keyword evidence="7" id="KW-0347">Helicase</keyword>
<evidence type="ECO:0000256" key="2">
    <source>
        <dbReference type="ARBA" id="ARBA00005601"/>
    </source>
</evidence>
<keyword evidence="8" id="KW-0067">ATP-binding</keyword>
<keyword evidence="5" id="KW-0547">Nucleotide-binding</keyword>
<dbReference type="GO" id="GO:0031047">
    <property type="term" value="P:regulatory ncRNA-mediated gene silencing"/>
    <property type="evidence" value="ECO:0007669"/>
    <property type="project" value="UniProtKB-KW"/>
</dbReference>
<dbReference type="STRING" id="686832.A0A0C3BZZ8"/>
<evidence type="ECO:0000256" key="3">
    <source>
        <dbReference type="ARBA" id="ARBA00012552"/>
    </source>
</evidence>
<evidence type="ECO:0000259" key="12">
    <source>
        <dbReference type="Pfam" id="PF13086"/>
    </source>
</evidence>
<keyword evidence="9" id="KW-0943">RNA-mediated gene silencing</keyword>
<dbReference type="GO" id="GO:0032574">
    <property type="term" value="F:5'-3' RNA helicase activity"/>
    <property type="evidence" value="ECO:0007669"/>
    <property type="project" value="InterPro"/>
</dbReference>
<dbReference type="InterPro" id="IPR049080">
    <property type="entry name" value="MOV-10-like_beta-barrel"/>
</dbReference>
<reference evidence="15 16" key="1">
    <citation type="submission" date="2014-04" db="EMBL/GenBank/DDBJ databases">
        <authorList>
            <consortium name="DOE Joint Genome Institute"/>
            <person name="Kuo A."/>
            <person name="Gay G."/>
            <person name="Dore J."/>
            <person name="Kohler A."/>
            <person name="Nagy L.G."/>
            <person name="Floudas D."/>
            <person name="Copeland A."/>
            <person name="Barry K.W."/>
            <person name="Cichocki N."/>
            <person name="Veneault-Fourrey C."/>
            <person name="LaButti K."/>
            <person name="Lindquist E.A."/>
            <person name="Lipzen A."/>
            <person name="Lundell T."/>
            <person name="Morin E."/>
            <person name="Murat C."/>
            <person name="Sun H."/>
            <person name="Tunlid A."/>
            <person name="Henrissat B."/>
            <person name="Grigoriev I.V."/>
            <person name="Hibbett D.S."/>
            <person name="Martin F."/>
            <person name="Nordberg H.P."/>
            <person name="Cantor M.N."/>
            <person name="Hua S.X."/>
        </authorList>
    </citation>
    <scope>NUCLEOTIDE SEQUENCE [LARGE SCALE GENOMIC DNA]</scope>
    <source>
        <strain evidence="16">h7</strain>
    </source>
</reference>
<feature type="domain" description="DNA2/NAM7 helicase-like C-terminal" evidence="13">
    <location>
        <begin position="584"/>
        <end position="795"/>
    </location>
</feature>
<dbReference type="AlphaFoldDB" id="A0A0C3BZZ8"/>
<gene>
    <name evidence="15" type="ORF">M413DRAFT_70670</name>
</gene>
<dbReference type="EC" id="3.6.4.13" evidence="3"/>
<dbReference type="CDD" id="cd18808">
    <property type="entry name" value="SF1_C_Upf1"/>
    <property type="match status" value="1"/>
</dbReference>
<evidence type="ECO:0000256" key="5">
    <source>
        <dbReference type="ARBA" id="ARBA00022741"/>
    </source>
</evidence>
<dbReference type="Gene3D" id="3.40.50.300">
    <property type="entry name" value="P-loop containing nucleotide triphosphate hydrolases"/>
    <property type="match status" value="2"/>
</dbReference>
<evidence type="ECO:0000313" key="15">
    <source>
        <dbReference type="EMBL" id="KIM42180.1"/>
    </source>
</evidence>
<dbReference type="InterPro" id="IPR041677">
    <property type="entry name" value="DNA2/NAM7_AAA_11"/>
</dbReference>
<evidence type="ECO:0000256" key="10">
    <source>
        <dbReference type="ARBA" id="ARBA00047984"/>
    </source>
</evidence>
<dbReference type="GO" id="GO:0016787">
    <property type="term" value="F:hydrolase activity"/>
    <property type="evidence" value="ECO:0007669"/>
    <property type="project" value="UniProtKB-KW"/>
</dbReference>
<evidence type="ECO:0000256" key="8">
    <source>
        <dbReference type="ARBA" id="ARBA00022840"/>
    </source>
</evidence>
<dbReference type="Pfam" id="PF13087">
    <property type="entry name" value="AAA_12"/>
    <property type="match status" value="1"/>
</dbReference>
<feature type="domain" description="DNA2/NAM7 helicase helicase" evidence="12">
    <location>
        <begin position="498"/>
        <end position="573"/>
    </location>
</feature>
<dbReference type="InterPro" id="IPR027417">
    <property type="entry name" value="P-loop_NTPase"/>
</dbReference>
<evidence type="ECO:0000256" key="9">
    <source>
        <dbReference type="ARBA" id="ARBA00023158"/>
    </source>
</evidence>
<evidence type="ECO:0000256" key="11">
    <source>
        <dbReference type="SAM" id="MobiDB-lite"/>
    </source>
</evidence>
<evidence type="ECO:0000259" key="13">
    <source>
        <dbReference type="Pfam" id="PF13087"/>
    </source>
</evidence>
<dbReference type="Pfam" id="PF21634">
    <property type="entry name" value="MOV-10_beta-barrel"/>
    <property type="match status" value="1"/>
</dbReference>
<protein>
    <recommendedName>
        <fullName evidence="3">RNA helicase</fullName>
        <ecNumber evidence="3">3.6.4.13</ecNumber>
    </recommendedName>
</protein>
<evidence type="ECO:0000256" key="6">
    <source>
        <dbReference type="ARBA" id="ARBA00022801"/>
    </source>
</evidence>
<keyword evidence="6" id="KW-0378">Hydrolase</keyword>
<evidence type="ECO:0000256" key="4">
    <source>
        <dbReference type="ARBA" id="ARBA00022490"/>
    </source>
</evidence>
<dbReference type="Proteomes" id="UP000053424">
    <property type="component" value="Unassembled WGS sequence"/>
</dbReference>
<dbReference type="PANTHER" id="PTHR45418">
    <property type="entry name" value="CANCER/TESTIS ANTIGEN 55"/>
    <property type="match status" value="1"/>
</dbReference>
<evidence type="ECO:0000259" key="14">
    <source>
        <dbReference type="Pfam" id="PF21634"/>
    </source>
</evidence>
<dbReference type="SUPFAM" id="SSF52540">
    <property type="entry name" value="P-loop containing nucleoside triphosphate hydrolases"/>
    <property type="match status" value="1"/>
</dbReference>
<organism evidence="15 16">
    <name type="scientific">Hebeloma cylindrosporum</name>
    <dbReference type="NCBI Taxonomy" id="76867"/>
    <lineage>
        <taxon>Eukaryota</taxon>
        <taxon>Fungi</taxon>
        <taxon>Dikarya</taxon>
        <taxon>Basidiomycota</taxon>
        <taxon>Agaricomycotina</taxon>
        <taxon>Agaricomycetes</taxon>
        <taxon>Agaricomycetidae</taxon>
        <taxon>Agaricales</taxon>
        <taxon>Agaricineae</taxon>
        <taxon>Hymenogastraceae</taxon>
        <taxon>Hebeloma</taxon>
    </lineage>
</organism>
<dbReference type="OrthoDB" id="6513042at2759"/>
<evidence type="ECO:0000313" key="16">
    <source>
        <dbReference type="Proteomes" id="UP000053424"/>
    </source>
</evidence>
<evidence type="ECO:0000256" key="1">
    <source>
        <dbReference type="ARBA" id="ARBA00004496"/>
    </source>
</evidence>
<comment type="catalytic activity">
    <reaction evidence="10">
        <text>ATP + H2O = ADP + phosphate + H(+)</text>
        <dbReference type="Rhea" id="RHEA:13065"/>
        <dbReference type="ChEBI" id="CHEBI:15377"/>
        <dbReference type="ChEBI" id="CHEBI:15378"/>
        <dbReference type="ChEBI" id="CHEBI:30616"/>
        <dbReference type="ChEBI" id="CHEBI:43474"/>
        <dbReference type="ChEBI" id="CHEBI:456216"/>
        <dbReference type="EC" id="3.6.4.13"/>
    </reaction>
</comment>
<feature type="domain" description="DNA2/NAM7 helicase helicase" evidence="12">
    <location>
        <begin position="390"/>
        <end position="465"/>
    </location>
</feature>
<evidence type="ECO:0000256" key="7">
    <source>
        <dbReference type="ARBA" id="ARBA00022806"/>
    </source>
</evidence>
<dbReference type="GO" id="GO:0005737">
    <property type="term" value="C:cytoplasm"/>
    <property type="evidence" value="ECO:0007669"/>
    <property type="project" value="UniProtKB-SubCell"/>
</dbReference>
<reference evidence="16" key="2">
    <citation type="submission" date="2015-01" db="EMBL/GenBank/DDBJ databases">
        <title>Evolutionary Origins and Diversification of the Mycorrhizal Mutualists.</title>
        <authorList>
            <consortium name="DOE Joint Genome Institute"/>
            <consortium name="Mycorrhizal Genomics Consortium"/>
            <person name="Kohler A."/>
            <person name="Kuo A."/>
            <person name="Nagy L.G."/>
            <person name="Floudas D."/>
            <person name="Copeland A."/>
            <person name="Barry K.W."/>
            <person name="Cichocki N."/>
            <person name="Veneault-Fourrey C."/>
            <person name="LaButti K."/>
            <person name="Lindquist E.A."/>
            <person name="Lipzen A."/>
            <person name="Lundell T."/>
            <person name="Morin E."/>
            <person name="Murat C."/>
            <person name="Riley R."/>
            <person name="Ohm R."/>
            <person name="Sun H."/>
            <person name="Tunlid A."/>
            <person name="Henrissat B."/>
            <person name="Grigoriev I.V."/>
            <person name="Hibbett D.S."/>
            <person name="Martin F."/>
        </authorList>
    </citation>
    <scope>NUCLEOTIDE SEQUENCE [LARGE SCALE GENOMIC DNA]</scope>
    <source>
        <strain evidence="16">h7</strain>
    </source>
</reference>
<dbReference type="CDD" id="cd18038">
    <property type="entry name" value="DEXXQc_Helz-like"/>
    <property type="match status" value="1"/>
</dbReference>
<dbReference type="InterPro" id="IPR041679">
    <property type="entry name" value="DNA2/NAM7-like_C"/>
</dbReference>